<proteinExistence type="predicted"/>
<accession>A0ABS8GA30</accession>
<protein>
    <submittedName>
        <fullName evidence="1">Uncharacterized protein</fullName>
    </submittedName>
</protein>
<name>A0ABS8GA30_9ALTE</name>
<reference evidence="1 2" key="1">
    <citation type="submission" date="2021-10" db="EMBL/GenBank/DDBJ databases">
        <title>Draft genome of Aestuariibacter halophilus JC2043.</title>
        <authorList>
            <person name="Emsley S.A."/>
            <person name="Pfannmuller K.M."/>
            <person name="Ushijima B."/>
            <person name="Saw J.H."/>
            <person name="Videau P."/>
        </authorList>
    </citation>
    <scope>NUCLEOTIDE SEQUENCE [LARGE SCALE GENOMIC DNA]</scope>
    <source>
        <strain evidence="1 2">JC2043</strain>
    </source>
</reference>
<organism evidence="1 2">
    <name type="scientific">Fluctibacter halophilus</name>
    <dbReference type="NCBI Taxonomy" id="226011"/>
    <lineage>
        <taxon>Bacteria</taxon>
        <taxon>Pseudomonadati</taxon>
        <taxon>Pseudomonadota</taxon>
        <taxon>Gammaproteobacteria</taxon>
        <taxon>Alteromonadales</taxon>
        <taxon>Alteromonadaceae</taxon>
        <taxon>Fluctibacter</taxon>
    </lineage>
</organism>
<dbReference type="Proteomes" id="UP001520878">
    <property type="component" value="Unassembled WGS sequence"/>
</dbReference>
<gene>
    <name evidence="1" type="ORF">LJ739_13965</name>
</gene>
<evidence type="ECO:0000313" key="2">
    <source>
        <dbReference type="Proteomes" id="UP001520878"/>
    </source>
</evidence>
<evidence type="ECO:0000313" key="1">
    <source>
        <dbReference type="EMBL" id="MCC2617353.1"/>
    </source>
</evidence>
<sequence>MAEERLRTELYRALSVKADNYCNRQPLPPQFFYGIEAWETEESLDEVAIISSNKIEAHCVVIGKNLPEPELRHLSQKSVIAIYNFLKFSENYDDPLPKVVDWEGDWQDSHGTEQGAKRFFAHKNCHYVVDGILHKRS</sequence>
<dbReference type="RefSeq" id="WP_229161417.1">
    <property type="nucleotide sequence ID" value="NZ_JAJEWP010000004.1"/>
</dbReference>
<dbReference type="EMBL" id="JAJEWP010000004">
    <property type="protein sequence ID" value="MCC2617353.1"/>
    <property type="molecule type" value="Genomic_DNA"/>
</dbReference>
<keyword evidence="2" id="KW-1185">Reference proteome</keyword>
<comment type="caution">
    <text evidence="1">The sequence shown here is derived from an EMBL/GenBank/DDBJ whole genome shotgun (WGS) entry which is preliminary data.</text>
</comment>